<dbReference type="Proteomes" id="UP000217696">
    <property type="component" value="Chromosome"/>
</dbReference>
<sequence length="176" mass="20135">MSIRANPFWRCAFFVNRNVVRGVGEGKSKRAPVRAYSAEGERRMGFCPQSFGELASRAFLCGRVRRAPGADSQSFPASVLKRTAHPFSYSLTTTHCRYHEKSCPVRHVLTFWAAYSHILAIHFLAQCFHFIVCEVLIILHLLVDQPVRRNLNHTVGNGLYELMVMRVKDDRAIEFH</sequence>
<dbReference type="EMBL" id="AP017312">
    <property type="protein sequence ID" value="BAU28635.1"/>
    <property type="molecule type" value="Genomic_DNA"/>
</dbReference>
<dbReference type="KEGG" id="asoc:CB4_02810"/>
<name>A0A0U4WJ87_9BACL</name>
<evidence type="ECO:0000313" key="2">
    <source>
        <dbReference type="Proteomes" id="UP000217696"/>
    </source>
</evidence>
<protein>
    <submittedName>
        <fullName evidence="1">Uncharacterized protein</fullName>
    </submittedName>
</protein>
<keyword evidence="2" id="KW-1185">Reference proteome</keyword>
<organism evidence="1 2">
    <name type="scientific">Aneurinibacillus soli</name>
    <dbReference type="NCBI Taxonomy" id="1500254"/>
    <lineage>
        <taxon>Bacteria</taxon>
        <taxon>Bacillati</taxon>
        <taxon>Bacillota</taxon>
        <taxon>Bacilli</taxon>
        <taxon>Bacillales</taxon>
        <taxon>Paenibacillaceae</taxon>
        <taxon>Aneurinibacillus group</taxon>
        <taxon>Aneurinibacillus</taxon>
    </lineage>
</organism>
<accession>A0A0U4WJ87</accession>
<gene>
    <name evidence="1" type="ORF">CB4_02810</name>
</gene>
<dbReference type="AlphaFoldDB" id="A0A0U4WJ87"/>
<proteinExistence type="predicted"/>
<evidence type="ECO:0000313" key="1">
    <source>
        <dbReference type="EMBL" id="BAU28635.1"/>
    </source>
</evidence>
<reference evidence="1 2" key="1">
    <citation type="submission" date="2015-12" db="EMBL/GenBank/DDBJ databases">
        <title>Genome sequence of Aneurinibacillus soli.</title>
        <authorList>
            <person name="Lee J.S."/>
            <person name="Lee K.C."/>
            <person name="Kim K.K."/>
            <person name="Lee B.W."/>
        </authorList>
    </citation>
    <scope>NUCLEOTIDE SEQUENCE [LARGE SCALE GENOMIC DNA]</scope>
    <source>
        <strain evidence="1 2">CB4</strain>
    </source>
</reference>